<dbReference type="InterPro" id="IPR036291">
    <property type="entry name" value="NAD(P)-bd_dom_sf"/>
</dbReference>
<evidence type="ECO:0000313" key="7">
    <source>
        <dbReference type="Proteomes" id="UP000030816"/>
    </source>
</evidence>
<dbReference type="Pfam" id="PF08240">
    <property type="entry name" value="ADH_N"/>
    <property type="match status" value="1"/>
</dbReference>
<dbReference type="OrthoDB" id="3941538at2759"/>
<dbReference type="Proteomes" id="UP000030816">
    <property type="component" value="Unassembled WGS sequence"/>
</dbReference>
<proteinExistence type="predicted"/>
<dbReference type="InterPro" id="IPR013154">
    <property type="entry name" value="ADH-like_N"/>
</dbReference>
<evidence type="ECO:0000256" key="3">
    <source>
        <dbReference type="ARBA" id="ARBA00022833"/>
    </source>
</evidence>
<feature type="domain" description="Alcohol dehydrogenase-like N-terminal" evidence="5">
    <location>
        <begin position="62"/>
        <end position="185"/>
    </location>
</feature>
<evidence type="ECO:0000259" key="5">
    <source>
        <dbReference type="Pfam" id="PF08240"/>
    </source>
</evidence>
<keyword evidence="2" id="KW-0479">Metal-binding</keyword>
<sequence length="451" mass="48790">MATSQAAYAAEKAVGHDDNAITTQDVSSYPDGGQDDLMNALVWMGKNKVEIARVPKPKIIEDGDVIIRVTGTTVCGSDLHLLHGAVMQLSKGDILGHEFCGVAEIVGRQVRKVTVGKRYVASFQIACGDCFYCDKKLSSQCEKTNANAAMKAMYGGRTAGIFGYSHLTGGFAGGQAEYVRVPLGDVNLLELPDDVPDEKGLYLSDVLATSYHCVKDTGVDEGDSVAIFGAGPVGHMAGVFAAGQGAGKIIFVDTEPRLSYIKRRFPREHMAKVSLVDFKALPGGITGSKTVVSELKDECNGRGPDVALECAAGEYAKGWMHWLEMAAGAETDTSEIVNEMIESVHSFGRCGITGVYVGYTNHFNIGSLMQRGVRFIGNGQAPVHMYWEHLLAAIRNKSLDPLQMVSHRVRLEHLDKVYHMFDNKEDSMQKVFVETRFSAPPAPGCPPLSNF</sequence>
<dbReference type="STRING" id="1081103.A0A0B2WQ64"/>
<dbReference type="GO" id="GO:0016491">
    <property type="term" value="F:oxidoreductase activity"/>
    <property type="evidence" value="ECO:0007669"/>
    <property type="project" value="UniProtKB-KW"/>
</dbReference>
<name>A0A0B2WQ64_METAS</name>
<dbReference type="EMBL" id="AZHE01000020">
    <property type="protein sequence ID" value="KHN95739.1"/>
    <property type="molecule type" value="Genomic_DNA"/>
</dbReference>
<dbReference type="AlphaFoldDB" id="A0A0B2WQ64"/>
<keyword evidence="7" id="KW-1185">Reference proteome</keyword>
<dbReference type="PROSITE" id="PS00059">
    <property type="entry name" value="ADH_ZINC"/>
    <property type="match status" value="1"/>
</dbReference>
<dbReference type="SUPFAM" id="SSF50129">
    <property type="entry name" value="GroES-like"/>
    <property type="match status" value="1"/>
</dbReference>
<dbReference type="SUPFAM" id="SSF51735">
    <property type="entry name" value="NAD(P)-binding Rossmann-fold domains"/>
    <property type="match status" value="1"/>
</dbReference>
<dbReference type="PANTHER" id="PTHR42813">
    <property type="entry name" value="ZINC-TYPE ALCOHOL DEHYDROGENASE-LIKE"/>
    <property type="match status" value="1"/>
</dbReference>
<evidence type="ECO:0000313" key="6">
    <source>
        <dbReference type="EMBL" id="KHN95739.1"/>
    </source>
</evidence>
<dbReference type="GO" id="GO:0008270">
    <property type="term" value="F:zinc ion binding"/>
    <property type="evidence" value="ECO:0007669"/>
    <property type="project" value="InterPro"/>
</dbReference>
<comment type="cofactor">
    <cofactor evidence="1">
        <name>Zn(2+)</name>
        <dbReference type="ChEBI" id="CHEBI:29105"/>
    </cofactor>
</comment>
<reference evidence="6 7" key="1">
    <citation type="journal article" date="2014" name="Proc. Natl. Acad. Sci. U.S.A.">
        <title>Trajectory and genomic determinants of fungal-pathogen speciation and host adaptation.</title>
        <authorList>
            <person name="Hu X."/>
            <person name="Xiao G."/>
            <person name="Zheng P."/>
            <person name="Shang Y."/>
            <person name="Su Y."/>
            <person name="Zhang X."/>
            <person name="Liu X."/>
            <person name="Zhan S."/>
            <person name="St Leger R.J."/>
            <person name="Wang C."/>
        </authorList>
    </citation>
    <scope>NUCLEOTIDE SEQUENCE [LARGE SCALE GENOMIC DNA]</scope>
    <source>
        <strain evidence="6 7">ARSEF 1941</strain>
    </source>
</reference>
<keyword evidence="3" id="KW-0862">Zinc</keyword>
<accession>A0A0B2WQ64</accession>
<dbReference type="Gene3D" id="3.40.50.720">
    <property type="entry name" value="NAD(P)-binding Rossmann-like Domain"/>
    <property type="match status" value="1"/>
</dbReference>
<dbReference type="GeneID" id="63740806"/>
<evidence type="ECO:0000256" key="1">
    <source>
        <dbReference type="ARBA" id="ARBA00001947"/>
    </source>
</evidence>
<keyword evidence="4" id="KW-0560">Oxidoreductase</keyword>
<gene>
    <name evidence="6" type="ORF">MAM_06351</name>
</gene>
<dbReference type="InterPro" id="IPR011032">
    <property type="entry name" value="GroES-like_sf"/>
</dbReference>
<dbReference type="Gene3D" id="3.90.180.10">
    <property type="entry name" value="Medium-chain alcohol dehydrogenases, catalytic domain"/>
    <property type="match status" value="1"/>
</dbReference>
<evidence type="ECO:0000256" key="2">
    <source>
        <dbReference type="ARBA" id="ARBA00022723"/>
    </source>
</evidence>
<evidence type="ECO:0000256" key="4">
    <source>
        <dbReference type="ARBA" id="ARBA00023002"/>
    </source>
</evidence>
<dbReference type="PANTHER" id="PTHR42813:SF1">
    <property type="entry name" value="DEHYDROGENASE, PUTATIVE (AFU_ORTHOLOGUE AFUA_5G03930)-RELATED"/>
    <property type="match status" value="1"/>
</dbReference>
<comment type="caution">
    <text evidence="6">The sequence shown here is derived from an EMBL/GenBank/DDBJ whole genome shotgun (WGS) entry which is preliminary data.</text>
</comment>
<dbReference type="RefSeq" id="XP_040676805.1">
    <property type="nucleotide sequence ID" value="XM_040825149.1"/>
</dbReference>
<dbReference type="InterPro" id="IPR002328">
    <property type="entry name" value="ADH_Zn_CS"/>
</dbReference>
<organism evidence="6 7">
    <name type="scientific">Metarhizium album (strain ARSEF 1941)</name>
    <dbReference type="NCBI Taxonomy" id="1081103"/>
    <lineage>
        <taxon>Eukaryota</taxon>
        <taxon>Fungi</taxon>
        <taxon>Dikarya</taxon>
        <taxon>Ascomycota</taxon>
        <taxon>Pezizomycotina</taxon>
        <taxon>Sordariomycetes</taxon>
        <taxon>Hypocreomycetidae</taxon>
        <taxon>Hypocreales</taxon>
        <taxon>Clavicipitaceae</taxon>
        <taxon>Metarhizium</taxon>
    </lineage>
</organism>
<dbReference type="HOGENOM" id="CLU_026673_11_3_1"/>
<protein>
    <submittedName>
        <fullName evidence="6">S-(Hydroxymethyl)glutathione dehydrogenase</fullName>
    </submittedName>
</protein>